<dbReference type="PANTHER" id="PTHR24559">
    <property type="entry name" value="TRANSPOSON TY3-I GAG-POL POLYPROTEIN"/>
    <property type="match status" value="1"/>
</dbReference>
<dbReference type="InterPro" id="IPR053134">
    <property type="entry name" value="RNA-dir_DNA_polymerase"/>
</dbReference>
<gene>
    <name evidence="2" type="ORF">O181_022754</name>
</gene>
<dbReference type="CDD" id="cd01647">
    <property type="entry name" value="RT_LTR"/>
    <property type="match status" value="1"/>
</dbReference>
<feature type="domain" description="Reverse transcriptase" evidence="1">
    <location>
        <begin position="25"/>
        <end position="153"/>
    </location>
</feature>
<protein>
    <recommendedName>
        <fullName evidence="1">Reverse transcriptase domain-containing protein</fullName>
    </recommendedName>
</protein>
<dbReference type="InterPro" id="IPR043502">
    <property type="entry name" value="DNA/RNA_pol_sf"/>
</dbReference>
<evidence type="ECO:0000313" key="2">
    <source>
        <dbReference type="EMBL" id="MBW0483039.1"/>
    </source>
</evidence>
<dbReference type="AlphaFoldDB" id="A0A9Q3GY04"/>
<dbReference type="InterPro" id="IPR043128">
    <property type="entry name" value="Rev_trsase/Diguanyl_cyclase"/>
</dbReference>
<proteinExistence type="predicted"/>
<organism evidence="2 3">
    <name type="scientific">Austropuccinia psidii MF-1</name>
    <dbReference type="NCBI Taxonomy" id="1389203"/>
    <lineage>
        <taxon>Eukaryota</taxon>
        <taxon>Fungi</taxon>
        <taxon>Dikarya</taxon>
        <taxon>Basidiomycota</taxon>
        <taxon>Pucciniomycotina</taxon>
        <taxon>Pucciniomycetes</taxon>
        <taxon>Pucciniales</taxon>
        <taxon>Sphaerophragmiaceae</taxon>
        <taxon>Austropuccinia</taxon>
    </lineage>
</organism>
<dbReference type="Gene3D" id="3.30.70.270">
    <property type="match status" value="1"/>
</dbReference>
<evidence type="ECO:0000259" key="1">
    <source>
        <dbReference type="Pfam" id="PF00078"/>
    </source>
</evidence>
<dbReference type="PANTHER" id="PTHR24559:SF444">
    <property type="entry name" value="REVERSE TRANSCRIPTASE DOMAIN-CONTAINING PROTEIN"/>
    <property type="match status" value="1"/>
</dbReference>
<dbReference type="EMBL" id="AVOT02007049">
    <property type="protein sequence ID" value="MBW0483039.1"/>
    <property type="molecule type" value="Genomic_DNA"/>
</dbReference>
<dbReference type="SUPFAM" id="SSF56672">
    <property type="entry name" value="DNA/RNA polymerases"/>
    <property type="match status" value="1"/>
</dbReference>
<sequence length="155" mass="18512">MDFIRKIGHNEIVKTTTPVLITSNDGKSRLCGDFRSLDNYTKADRYRLPRIPHALEKLPEFKYRTKIHCMKCFHQNEIRPHSMKLLRIICNISIYEYTRIPFGIKNAHAHFQRMMDTIFQEDILEGCMVVYIDDIIIYSEKWEGHMKYIDRVLSK</sequence>
<dbReference type="InterPro" id="IPR000477">
    <property type="entry name" value="RT_dom"/>
</dbReference>
<comment type="caution">
    <text evidence="2">The sequence shown here is derived from an EMBL/GenBank/DDBJ whole genome shotgun (WGS) entry which is preliminary data.</text>
</comment>
<dbReference type="Proteomes" id="UP000765509">
    <property type="component" value="Unassembled WGS sequence"/>
</dbReference>
<reference evidence="2" key="1">
    <citation type="submission" date="2021-03" db="EMBL/GenBank/DDBJ databases">
        <title>Draft genome sequence of rust myrtle Austropuccinia psidii MF-1, a brazilian biotype.</title>
        <authorList>
            <person name="Quecine M.C."/>
            <person name="Pachon D.M.R."/>
            <person name="Bonatelli M.L."/>
            <person name="Correr F.H."/>
            <person name="Franceschini L.M."/>
            <person name="Leite T.F."/>
            <person name="Margarido G.R.A."/>
            <person name="Almeida C.A."/>
            <person name="Ferrarezi J.A."/>
            <person name="Labate C.A."/>
        </authorList>
    </citation>
    <scope>NUCLEOTIDE SEQUENCE</scope>
    <source>
        <strain evidence="2">MF-1</strain>
    </source>
</reference>
<name>A0A9Q3GY04_9BASI</name>
<evidence type="ECO:0000313" key="3">
    <source>
        <dbReference type="Proteomes" id="UP000765509"/>
    </source>
</evidence>
<dbReference type="Pfam" id="PF00078">
    <property type="entry name" value="RVT_1"/>
    <property type="match status" value="1"/>
</dbReference>
<keyword evidence="3" id="KW-1185">Reference proteome</keyword>
<accession>A0A9Q3GY04</accession>